<comment type="pathway">
    <text evidence="2">Purine metabolism; AMP biosynthesis via de novo pathway; AMP from IMP: step 2/2.</text>
</comment>
<dbReference type="InterPro" id="IPR020557">
    <property type="entry name" value="Fumarate_lyase_CS"/>
</dbReference>
<dbReference type="InterPro" id="IPR000362">
    <property type="entry name" value="Fumarate_lyase_fam"/>
</dbReference>
<comment type="function">
    <text evidence="4">Catalyzes two reactions in de novo purine nucleotide biosynthesis. Catalyzes the breakdown of 5-aminoimidazole- (N-succinylocarboxamide) ribotide (SAICAR or 2-[5-amino-1-(5-phospho-beta-D-ribosyl)imidazole-4-carboxamido]succinate) to 5-aminoimidazole-4-carboxamide ribotide (AICAR or 5-amino-1-(5-phospho-beta-D-ribosyl)imidazole-4-carboxamide) and fumarate, and of adenylosuccinate (ADS or N(6)-(1,2-dicarboxyethyl)-AMP) to adenosine monophosphate (AMP) and fumarate.</text>
</comment>
<comment type="caution">
    <text evidence="7">The sequence shown here is derived from an EMBL/GenBank/DDBJ whole genome shotgun (WGS) entry which is preliminary data.</text>
</comment>
<reference evidence="7 8" key="1">
    <citation type="journal article" date="2015" name="Nature">
        <title>rRNA introns, odd ribosomes, and small enigmatic genomes across a large radiation of phyla.</title>
        <authorList>
            <person name="Brown C.T."/>
            <person name="Hug L.A."/>
            <person name="Thomas B.C."/>
            <person name="Sharon I."/>
            <person name="Castelle C.J."/>
            <person name="Singh A."/>
            <person name="Wilkins M.J."/>
            <person name="Williams K.H."/>
            <person name="Banfield J.F."/>
        </authorList>
    </citation>
    <scope>NUCLEOTIDE SEQUENCE [LARGE SCALE GENOMIC DNA]</scope>
</reference>
<dbReference type="Pfam" id="PF00206">
    <property type="entry name" value="Lyase_1"/>
    <property type="match status" value="1"/>
</dbReference>
<feature type="domain" description="Fumarate lyase N-terminal" evidence="5">
    <location>
        <begin position="89"/>
        <end position="316"/>
    </location>
</feature>
<dbReference type="Proteomes" id="UP000034854">
    <property type="component" value="Unassembled WGS sequence"/>
</dbReference>
<dbReference type="NCBIfam" id="NF006764">
    <property type="entry name" value="PRK09285.1"/>
    <property type="match status" value="1"/>
</dbReference>
<name>A0A0G0XJ77_9BACT</name>
<dbReference type="GO" id="GO:0004018">
    <property type="term" value="F:N6-(1,2-dicarboxyethyl)AMP AMP-lyase (fumarate-forming) activity"/>
    <property type="evidence" value="ECO:0007669"/>
    <property type="project" value="InterPro"/>
</dbReference>
<evidence type="ECO:0000313" key="8">
    <source>
        <dbReference type="Proteomes" id="UP000034854"/>
    </source>
</evidence>
<dbReference type="AlphaFoldDB" id="A0A0G0XJ77"/>
<evidence type="ECO:0000256" key="3">
    <source>
        <dbReference type="ARBA" id="ARBA00022755"/>
    </source>
</evidence>
<keyword evidence="7" id="KW-0456">Lyase</keyword>
<dbReference type="InterPro" id="IPR013539">
    <property type="entry name" value="PurB_C"/>
</dbReference>
<dbReference type="InterPro" id="IPR024083">
    <property type="entry name" value="Fumarase/histidase_N"/>
</dbReference>
<organism evidence="7 8">
    <name type="scientific">Candidatus Curtissbacteria bacterium GW2011_GWA1_41_11</name>
    <dbReference type="NCBI Taxonomy" id="1618409"/>
    <lineage>
        <taxon>Bacteria</taxon>
        <taxon>Candidatus Curtissiibacteriota</taxon>
    </lineage>
</organism>
<dbReference type="EMBL" id="LCAG01000003">
    <property type="protein sequence ID" value="KKR87707.1"/>
    <property type="molecule type" value="Genomic_DNA"/>
</dbReference>
<dbReference type="PRINTS" id="PR00149">
    <property type="entry name" value="FUMRATELYASE"/>
</dbReference>
<dbReference type="PANTHER" id="PTHR43411:SF1">
    <property type="entry name" value="ADENYLOSUCCINATE LYASE"/>
    <property type="match status" value="1"/>
</dbReference>
<protein>
    <submittedName>
        <fullName evidence="7">Adenylosuccinate lyase</fullName>
    </submittedName>
</protein>
<feature type="domain" description="Adenylosuccinate lyase PurB C-terminal" evidence="6">
    <location>
        <begin position="335"/>
        <end position="449"/>
    </location>
</feature>
<sequence>MVEQGTNALPLTELTAVTTLDGRYREKTAELATFVSEFSLIRTRFEIEARYLLALSDARLIRKLTGTEKERLESFSTEIGLKEARSVKRIEKRIRHDVKSTERSFRDLVIGTSLEDLTEIIHFGLTSEDVNNLAYRLMLERATSEICIPVLDSLVDDLVDRADTYKEIPMLARTHGQAAVPTTVGKELIVFATRLNKEVRKLDGQELTGKLTGAVGNLNSLVFVYPKFDWQGFSQKFVESFGFVVNMTTTQINSYEDVIEYFQTYQRINGILEDFAQDMWRYISDDWFVQEVKEGEVGSSTMTQKVNPIDFENAEGNLPLANGIFEVLSRKLAVSRLQRHLSDSTMIRNLGTALGYSLVAYKGLLDGIKRIRPNETKIEEDLNKDWSILGEAVQTLLRKTGVKDPFKLVAALTRGKHIDHEGWLELVDKLPVDKDQKAALRELTPQTYTGLAEDIVEKAIIDIKSSRKDKNEKATG</sequence>
<evidence type="ECO:0000259" key="5">
    <source>
        <dbReference type="Pfam" id="PF00206"/>
    </source>
</evidence>
<evidence type="ECO:0000313" key="7">
    <source>
        <dbReference type="EMBL" id="KKR87707.1"/>
    </source>
</evidence>
<evidence type="ECO:0000256" key="1">
    <source>
        <dbReference type="ARBA" id="ARBA00004706"/>
    </source>
</evidence>
<evidence type="ECO:0000259" key="6">
    <source>
        <dbReference type="Pfam" id="PF08328"/>
    </source>
</evidence>
<dbReference type="PANTHER" id="PTHR43411">
    <property type="entry name" value="ADENYLOSUCCINATE LYASE"/>
    <property type="match status" value="1"/>
</dbReference>
<dbReference type="Pfam" id="PF08328">
    <property type="entry name" value="ASL_C"/>
    <property type="match status" value="1"/>
</dbReference>
<dbReference type="InterPro" id="IPR022761">
    <property type="entry name" value="Fumarate_lyase_N"/>
</dbReference>
<dbReference type="PROSITE" id="PS00163">
    <property type="entry name" value="FUMARATE_LYASES"/>
    <property type="match status" value="1"/>
</dbReference>
<proteinExistence type="predicted"/>
<dbReference type="Gene3D" id="1.10.40.30">
    <property type="entry name" value="Fumarase/aspartase (C-terminal domain)"/>
    <property type="match status" value="1"/>
</dbReference>
<dbReference type="SUPFAM" id="SSF48557">
    <property type="entry name" value="L-aspartase-like"/>
    <property type="match status" value="1"/>
</dbReference>
<evidence type="ECO:0000256" key="4">
    <source>
        <dbReference type="ARBA" id="ARBA00025012"/>
    </source>
</evidence>
<dbReference type="InterPro" id="IPR047136">
    <property type="entry name" value="PurB_bact"/>
</dbReference>
<comment type="pathway">
    <text evidence="1">Purine metabolism; IMP biosynthesis via de novo pathway; 5-amino-1-(5-phospho-D-ribosyl)imidazole-4-carboxamide from 5-amino-1-(5-phospho-D-ribosyl)imidazole-4-carboxylate: step 2/2.</text>
</comment>
<dbReference type="InterPro" id="IPR008948">
    <property type="entry name" value="L-Aspartase-like"/>
</dbReference>
<dbReference type="Gene3D" id="1.10.275.10">
    <property type="entry name" value="Fumarase/aspartase (N-terminal domain)"/>
    <property type="match status" value="1"/>
</dbReference>
<gene>
    <name evidence="7" type="ORF">UU34_C0003G0049</name>
</gene>
<evidence type="ECO:0000256" key="2">
    <source>
        <dbReference type="ARBA" id="ARBA00004734"/>
    </source>
</evidence>
<dbReference type="PATRIC" id="fig|1618409.3.peg.343"/>
<dbReference type="Gene3D" id="1.20.200.10">
    <property type="entry name" value="Fumarase/aspartase (Central domain)"/>
    <property type="match status" value="1"/>
</dbReference>
<accession>A0A0G0XJ77</accession>
<keyword evidence="3" id="KW-0658">Purine biosynthesis</keyword>
<dbReference type="GO" id="GO:0006188">
    <property type="term" value="P:IMP biosynthetic process"/>
    <property type="evidence" value="ECO:0007669"/>
    <property type="project" value="InterPro"/>
</dbReference>